<comment type="caution">
    <text evidence="2">The sequence shown here is derived from an EMBL/GenBank/DDBJ whole genome shotgun (WGS) entry which is preliminary data.</text>
</comment>
<keyword evidence="3" id="KW-1185">Reference proteome</keyword>
<evidence type="ECO:0000313" key="3">
    <source>
        <dbReference type="Proteomes" id="UP001281761"/>
    </source>
</evidence>
<sequence>MEGNQGETNLSQERGDHSTSLDGVLPRAVETACQSSAFPVLIVCSVGSDDVKFAVLADCKSVPKFITTDDIGAPNKLRRARRAPCLLQAPFELNSKSTQRSSAQLKAQSARLSEKLAQVTGNLFIDPTTVISKGVWNGWDRKVVGDVMSEASLRLGCVDAVDGLGVVLGSDSDDFVSVPMMHSDWTNAISSFEVRMSLHNDLRMNGSVHTQSLPPHSTGRDQPHSSVLIQQRFPDYVNVGDDRKQLFLSFVESLRMAGFSSLVQTVLDTKAGLAQDDWEEHASCCFNEAWHDLKKWPDQPDKFASVWNGEKEMTHNPSTGLV</sequence>
<feature type="compositionally biased region" description="Polar residues" evidence="1">
    <location>
        <begin position="1"/>
        <end position="12"/>
    </location>
</feature>
<accession>A0ABQ9XZR2</accession>
<protein>
    <submittedName>
        <fullName evidence="2">Uncharacterized protein</fullName>
    </submittedName>
</protein>
<evidence type="ECO:0000313" key="2">
    <source>
        <dbReference type="EMBL" id="KAK2956967.1"/>
    </source>
</evidence>
<dbReference type="Proteomes" id="UP001281761">
    <property type="component" value="Unassembled WGS sequence"/>
</dbReference>
<organism evidence="2 3">
    <name type="scientific">Blattamonas nauphoetae</name>
    <dbReference type="NCBI Taxonomy" id="2049346"/>
    <lineage>
        <taxon>Eukaryota</taxon>
        <taxon>Metamonada</taxon>
        <taxon>Preaxostyla</taxon>
        <taxon>Oxymonadida</taxon>
        <taxon>Blattamonas</taxon>
    </lineage>
</organism>
<dbReference type="EMBL" id="JARBJD010000050">
    <property type="protein sequence ID" value="KAK2956967.1"/>
    <property type="molecule type" value="Genomic_DNA"/>
</dbReference>
<name>A0ABQ9XZR2_9EUKA</name>
<gene>
    <name evidence="2" type="ORF">BLNAU_8042</name>
</gene>
<reference evidence="2 3" key="1">
    <citation type="journal article" date="2022" name="bioRxiv">
        <title>Genomics of Preaxostyla Flagellates Illuminates Evolutionary Transitions and the Path Towards Mitochondrial Loss.</title>
        <authorList>
            <person name="Novak L.V.F."/>
            <person name="Treitli S.C."/>
            <person name="Pyrih J."/>
            <person name="Halakuc P."/>
            <person name="Pipaliya S.V."/>
            <person name="Vacek V."/>
            <person name="Brzon O."/>
            <person name="Soukal P."/>
            <person name="Eme L."/>
            <person name="Dacks J.B."/>
            <person name="Karnkowska A."/>
            <person name="Elias M."/>
            <person name="Hampl V."/>
        </authorList>
    </citation>
    <scope>NUCLEOTIDE SEQUENCE [LARGE SCALE GENOMIC DNA]</scope>
    <source>
        <strain evidence="2">NAU3</strain>
        <tissue evidence="2">Gut</tissue>
    </source>
</reference>
<evidence type="ECO:0000256" key="1">
    <source>
        <dbReference type="SAM" id="MobiDB-lite"/>
    </source>
</evidence>
<feature type="region of interest" description="Disordered" evidence="1">
    <location>
        <begin position="1"/>
        <end position="21"/>
    </location>
</feature>
<proteinExistence type="predicted"/>